<dbReference type="STRING" id="215250.A0A316Z0V5"/>
<evidence type="ECO:0000256" key="4">
    <source>
        <dbReference type="ARBA" id="ARBA00023098"/>
    </source>
</evidence>
<evidence type="ECO:0000256" key="3">
    <source>
        <dbReference type="ARBA" id="ARBA00022963"/>
    </source>
</evidence>
<feature type="region of interest" description="Disordered" evidence="5">
    <location>
        <begin position="258"/>
        <end position="288"/>
    </location>
</feature>
<dbReference type="Gene3D" id="3.40.50.1820">
    <property type="entry name" value="alpha/beta hydrolase"/>
    <property type="match status" value="1"/>
</dbReference>
<accession>A0A316Z0V5</accession>
<dbReference type="OrthoDB" id="2363873at2759"/>
<dbReference type="SUPFAM" id="SSF53474">
    <property type="entry name" value="alpha/beta-Hydrolases"/>
    <property type="match status" value="1"/>
</dbReference>
<dbReference type="EC" id="3.1.1.47" evidence="1"/>
<evidence type="ECO:0000256" key="2">
    <source>
        <dbReference type="ARBA" id="ARBA00022801"/>
    </source>
</evidence>
<dbReference type="FunCoup" id="A0A316Z0V5">
    <property type="interactions" value="11"/>
</dbReference>
<dbReference type="InterPro" id="IPR029058">
    <property type="entry name" value="AB_hydrolase_fold"/>
</dbReference>
<evidence type="ECO:0000313" key="6">
    <source>
        <dbReference type="EMBL" id="PWN93755.1"/>
    </source>
</evidence>
<feature type="region of interest" description="Disordered" evidence="5">
    <location>
        <begin position="23"/>
        <end position="107"/>
    </location>
</feature>
<dbReference type="AlphaFoldDB" id="A0A316Z0V5"/>
<evidence type="ECO:0000256" key="1">
    <source>
        <dbReference type="ARBA" id="ARBA00013201"/>
    </source>
</evidence>
<gene>
    <name evidence="6" type="ORF">FA10DRAFT_264364</name>
</gene>
<evidence type="ECO:0000313" key="7">
    <source>
        <dbReference type="Proteomes" id="UP000245768"/>
    </source>
</evidence>
<feature type="compositionally biased region" description="Basic and acidic residues" evidence="5">
    <location>
        <begin position="639"/>
        <end position="677"/>
    </location>
</feature>
<dbReference type="PANTHER" id="PTHR10272:SF0">
    <property type="entry name" value="PLATELET-ACTIVATING FACTOR ACETYLHYDROLASE"/>
    <property type="match status" value="1"/>
</dbReference>
<dbReference type="PANTHER" id="PTHR10272">
    <property type="entry name" value="PLATELET-ACTIVATING FACTOR ACETYLHYDROLASE"/>
    <property type="match status" value="1"/>
</dbReference>
<reference evidence="6 7" key="1">
    <citation type="journal article" date="2018" name="Mol. Biol. Evol.">
        <title>Broad Genomic Sampling Reveals a Smut Pathogenic Ancestry of the Fungal Clade Ustilaginomycotina.</title>
        <authorList>
            <person name="Kijpornyongpan T."/>
            <person name="Mondo S.J."/>
            <person name="Barry K."/>
            <person name="Sandor L."/>
            <person name="Lee J."/>
            <person name="Lipzen A."/>
            <person name="Pangilinan J."/>
            <person name="LaButti K."/>
            <person name="Hainaut M."/>
            <person name="Henrissat B."/>
            <person name="Grigoriev I.V."/>
            <person name="Spatafora J.W."/>
            <person name="Aime M.C."/>
        </authorList>
    </citation>
    <scope>NUCLEOTIDE SEQUENCE [LARGE SCALE GENOMIC DNA]</scope>
    <source>
        <strain evidence="6 7">MCA 4198</strain>
    </source>
</reference>
<dbReference type="GO" id="GO:0016042">
    <property type="term" value="P:lipid catabolic process"/>
    <property type="evidence" value="ECO:0007669"/>
    <property type="project" value="UniProtKB-KW"/>
</dbReference>
<dbReference type="EMBL" id="KZ819634">
    <property type="protein sequence ID" value="PWN93755.1"/>
    <property type="molecule type" value="Genomic_DNA"/>
</dbReference>
<dbReference type="Proteomes" id="UP000245768">
    <property type="component" value="Unassembled WGS sequence"/>
</dbReference>
<keyword evidence="2" id="KW-0378">Hydrolase</keyword>
<feature type="compositionally biased region" description="Basic and acidic residues" evidence="5">
    <location>
        <begin position="60"/>
        <end position="89"/>
    </location>
</feature>
<dbReference type="GO" id="GO:0003847">
    <property type="term" value="F:1-alkyl-2-acetylglycerophosphocholine esterase activity"/>
    <property type="evidence" value="ECO:0007669"/>
    <property type="project" value="UniProtKB-EC"/>
</dbReference>
<evidence type="ECO:0000256" key="5">
    <source>
        <dbReference type="SAM" id="MobiDB-lite"/>
    </source>
</evidence>
<dbReference type="Pfam" id="PF03403">
    <property type="entry name" value="PAF-AH_p_II"/>
    <property type="match status" value="1"/>
</dbReference>
<keyword evidence="7" id="KW-1185">Reference proteome</keyword>
<keyword evidence="3" id="KW-0442">Lipid degradation</keyword>
<proteinExistence type="predicted"/>
<dbReference type="InParanoid" id="A0A316Z0V5"/>
<feature type="region of interest" description="Disordered" evidence="5">
    <location>
        <begin position="543"/>
        <end position="677"/>
    </location>
</feature>
<sequence length="783" mass="87497">MGLPQYSGPFKVGAIDLEIPVREPRSFGTEVVPNEHINAPPKPRRRRKQESKSANARHSAAKDGAKARMTEGAEDHDADANKNKGKGDKDEDGDTEEDKSWSPFTSGAKTSTLHLATVLFTVYYPSDISDKDEKYHSHVTWIGRPKRKGLAALFNYLGQYGMFSIPASPALLLLLSARMPALVAAPLADPKHPQARAPPPADRVEAGNLGAVPPKFPLVIFSHGLAGNRLTYSQYCGELASQGVIVAAVEHRDGSGIASMVRPPSWKDEADIEENSAERRRKQKQPKATVPYFQFERIGLRSFAEEPNEKEIALRKAQMAMRAAELEECLYVLTRIAKGEGEEVAKSSTRGLGSKLGKRHRRAAQRKEDVRYSLEEEPKRLASWKGRLDTDFPCLVGHSFGGATVIEMQRKGPIRTSEGQEESKRSMFPFTIILDPWMEPVEINDDRPMKEPAYVINSESFTVWQEHFNKLKRILHVSREANDGKRGWLMTLCGSNHLDFSDMPFLLPRVFRSTVGPTATIAIFSRATYAQMGLVRQRIREQEQLPGPKAGQTESDGGQVPDEREQAAKLHEEDQAKLQQEQVQSPDEMPEDEGQSRGDFLVGEKSAQGKKEDDTGKKANGDFPKSDDKQWSSNADDSPLTKKPGEERDRHMSSLRERKGQAAEKLKKGNEERKMEQKELKALVQADRKRHGLETAAVIANRTPDGDLRGQRRLTDEDVDFSLRAVDVDADRDAEEVHRSLEDISEKLDYKRPKAHSLMGLLFRSKGIRPGLAGPGKVLIHQY</sequence>
<organism evidence="6 7">
    <name type="scientific">Acaromyces ingoldii</name>
    <dbReference type="NCBI Taxonomy" id="215250"/>
    <lineage>
        <taxon>Eukaryota</taxon>
        <taxon>Fungi</taxon>
        <taxon>Dikarya</taxon>
        <taxon>Basidiomycota</taxon>
        <taxon>Ustilaginomycotina</taxon>
        <taxon>Exobasidiomycetes</taxon>
        <taxon>Exobasidiales</taxon>
        <taxon>Cryptobasidiaceae</taxon>
        <taxon>Acaromyces</taxon>
    </lineage>
</organism>
<feature type="compositionally biased region" description="Basic and acidic residues" evidence="5">
    <location>
        <begin position="607"/>
        <end position="630"/>
    </location>
</feature>
<dbReference type="RefSeq" id="XP_025380953.1">
    <property type="nucleotide sequence ID" value="XM_025520619.1"/>
</dbReference>
<protein>
    <recommendedName>
        <fullName evidence="1">1-alkyl-2-acetylglycerophosphocholine esterase</fullName>
        <ecNumber evidence="1">3.1.1.47</ecNumber>
    </recommendedName>
</protein>
<dbReference type="GeneID" id="37042535"/>
<feature type="compositionally biased region" description="Basic and acidic residues" evidence="5">
    <location>
        <begin position="561"/>
        <end position="576"/>
    </location>
</feature>
<name>A0A316Z0V5_9BASI</name>
<keyword evidence="4" id="KW-0443">Lipid metabolism</keyword>